<accession>A0A6J5PQY1</accession>
<name>A0A6J5PQY1_9CAUD</name>
<organism evidence="3">
    <name type="scientific">uncultured Caudovirales phage</name>
    <dbReference type="NCBI Taxonomy" id="2100421"/>
    <lineage>
        <taxon>Viruses</taxon>
        <taxon>Duplodnaviria</taxon>
        <taxon>Heunggongvirae</taxon>
        <taxon>Uroviricota</taxon>
        <taxon>Caudoviricetes</taxon>
        <taxon>Peduoviridae</taxon>
        <taxon>Maltschvirus</taxon>
        <taxon>Maltschvirus maltsch</taxon>
    </lineage>
</organism>
<reference evidence="3" key="1">
    <citation type="submission" date="2020-05" db="EMBL/GenBank/DDBJ databases">
        <authorList>
            <person name="Chiriac C."/>
            <person name="Salcher M."/>
            <person name="Ghai R."/>
            <person name="Kavagutti S V."/>
        </authorList>
    </citation>
    <scope>NUCLEOTIDE SEQUENCE</scope>
</reference>
<gene>
    <name evidence="4" type="ORF">UFOVP1026_38</name>
    <name evidence="5" type="ORF">UFOVP1180_22</name>
    <name evidence="6" type="ORF">UFOVP1629_34</name>
    <name evidence="1" type="ORF">UFOVP527_28</name>
    <name evidence="2" type="ORF">UFOVP855_51</name>
    <name evidence="3" type="ORF">UFOVP954_23</name>
</gene>
<evidence type="ECO:0000313" key="6">
    <source>
        <dbReference type="EMBL" id="CAB4220451.1"/>
    </source>
</evidence>
<evidence type="ECO:0000313" key="5">
    <source>
        <dbReference type="EMBL" id="CAB4188427.1"/>
    </source>
</evidence>
<evidence type="ECO:0000313" key="2">
    <source>
        <dbReference type="EMBL" id="CAB4167798.1"/>
    </source>
</evidence>
<dbReference type="EMBL" id="LR797123">
    <property type="protein sequence ID" value="CAB4188427.1"/>
    <property type="molecule type" value="Genomic_DNA"/>
</dbReference>
<evidence type="ECO:0000313" key="1">
    <source>
        <dbReference type="EMBL" id="CAB4148768.1"/>
    </source>
</evidence>
<dbReference type="EMBL" id="LR796975">
    <property type="protein sequence ID" value="CAB4179178.1"/>
    <property type="molecule type" value="Genomic_DNA"/>
</dbReference>
<sequence>MTKGYKPSFHDVSSENGIAKLKKDGFERHEVMGAIHNHTRGMDTKTKREFVRNFMKQQ</sequence>
<dbReference type="EMBL" id="LR796809">
    <property type="protein sequence ID" value="CAB4167798.1"/>
    <property type="molecule type" value="Genomic_DNA"/>
</dbReference>
<protein>
    <submittedName>
        <fullName evidence="3">Uncharacterized protein</fullName>
    </submittedName>
</protein>
<proteinExistence type="predicted"/>
<dbReference type="EMBL" id="LR797494">
    <property type="protein sequence ID" value="CAB4220451.1"/>
    <property type="molecule type" value="Genomic_DNA"/>
</dbReference>
<dbReference type="EMBL" id="LR796511">
    <property type="protein sequence ID" value="CAB4148768.1"/>
    <property type="molecule type" value="Genomic_DNA"/>
</dbReference>
<evidence type="ECO:0000313" key="4">
    <source>
        <dbReference type="EMBL" id="CAB4179178.1"/>
    </source>
</evidence>
<dbReference type="EMBL" id="LR796903">
    <property type="protein sequence ID" value="CAB4173582.1"/>
    <property type="molecule type" value="Genomic_DNA"/>
</dbReference>
<evidence type="ECO:0000313" key="3">
    <source>
        <dbReference type="EMBL" id="CAB4173582.1"/>
    </source>
</evidence>